<feature type="region of interest" description="Disordered" evidence="1">
    <location>
        <begin position="32"/>
        <end position="55"/>
    </location>
</feature>
<proteinExistence type="predicted"/>
<feature type="signal peptide" evidence="2">
    <location>
        <begin position="1"/>
        <end position="25"/>
    </location>
</feature>
<gene>
    <name evidence="3" type="ORF">BA062_20590</name>
</gene>
<sequence>MRTRHRRARLAGAALAVTVSAALVAGCTAGTTRPQAEGAEPGIGTGPGRPTTTEEQVPLQADRYRASPGMVAAGGADAVYNYGPTVMSDGGRTRMWWCSQYGSAAPPGDDILYAEANSPDGPFAGLAGERGIPEAVLSGNPGAFDGVHTCDPSVIRVDGTYYMYYTGAAGSHELGNSIGLVTSADGRHWTRPGTDPIVRPAHDTHRDNTYGAGQPAAVYLDGWFYLMFTDTTGRAAGWNGAGQFLLRAKDPTFSAGVQALGPQGFTEVPHTETARTNSLVDAFSADLMWVDALDAFAIAHQTDKGTTITFWNREFTATPYQPVTIPDEWEEGPGLLRRPDGHAPVSVDDPCGRVPIDVIHATVIGRAKAPTDLRHYGLDLHGLDACAEPERALAVLDGFAMPSPVRTMDLVTDGKVVRVDRRSVAEKLAGVVLDERLPVLDRLPVDVRLRPGARAVEAPGLGAGFLLDGTLWPVTSAEVVELNGSPAEPVSREEWEDYPAGPILGLRG</sequence>
<dbReference type="EMBL" id="MASU01000008">
    <property type="protein sequence ID" value="PXY29590.1"/>
    <property type="molecule type" value="Genomic_DNA"/>
</dbReference>
<dbReference type="RefSeq" id="WP_110339282.1">
    <property type="nucleotide sequence ID" value="NZ_MASU01000008.1"/>
</dbReference>
<comment type="caution">
    <text evidence="3">The sequence shown here is derived from an EMBL/GenBank/DDBJ whole genome shotgun (WGS) entry which is preliminary data.</text>
</comment>
<dbReference type="Proteomes" id="UP000247892">
    <property type="component" value="Unassembled WGS sequence"/>
</dbReference>
<feature type="chain" id="PRO_5038445471" evidence="2">
    <location>
        <begin position="26"/>
        <end position="508"/>
    </location>
</feature>
<keyword evidence="2" id="KW-0732">Signal</keyword>
<keyword evidence="4" id="KW-1185">Reference proteome</keyword>
<dbReference type="PROSITE" id="PS51257">
    <property type="entry name" value="PROKAR_LIPOPROTEIN"/>
    <property type="match status" value="1"/>
</dbReference>
<name>A0A318LHX3_9PSEU</name>
<evidence type="ECO:0000256" key="2">
    <source>
        <dbReference type="SAM" id="SignalP"/>
    </source>
</evidence>
<dbReference type="InterPro" id="IPR023296">
    <property type="entry name" value="Glyco_hydro_beta-prop_sf"/>
</dbReference>
<organism evidence="3 4">
    <name type="scientific">Prauserella flavalba</name>
    <dbReference type="NCBI Taxonomy" id="1477506"/>
    <lineage>
        <taxon>Bacteria</taxon>
        <taxon>Bacillati</taxon>
        <taxon>Actinomycetota</taxon>
        <taxon>Actinomycetes</taxon>
        <taxon>Pseudonocardiales</taxon>
        <taxon>Pseudonocardiaceae</taxon>
        <taxon>Prauserella</taxon>
    </lineage>
</organism>
<evidence type="ECO:0000256" key="1">
    <source>
        <dbReference type="SAM" id="MobiDB-lite"/>
    </source>
</evidence>
<reference evidence="3 4" key="1">
    <citation type="submission" date="2016-07" db="EMBL/GenBank/DDBJ databases">
        <title>Draft genome sequence of Prauserella sp. YIM 121212, isolated from alkaline soil.</title>
        <authorList>
            <person name="Ruckert C."/>
            <person name="Albersmeier A."/>
            <person name="Jiang C.-L."/>
            <person name="Jiang Y."/>
            <person name="Kalinowski J."/>
            <person name="Schneider O."/>
            <person name="Winkler A."/>
            <person name="Zotchev S.B."/>
        </authorList>
    </citation>
    <scope>NUCLEOTIDE SEQUENCE [LARGE SCALE GENOMIC DNA]</scope>
    <source>
        <strain evidence="3 4">YIM 121212</strain>
    </source>
</reference>
<evidence type="ECO:0000313" key="4">
    <source>
        <dbReference type="Proteomes" id="UP000247892"/>
    </source>
</evidence>
<evidence type="ECO:0000313" key="3">
    <source>
        <dbReference type="EMBL" id="PXY29590.1"/>
    </source>
</evidence>
<dbReference type="SUPFAM" id="SSF75005">
    <property type="entry name" value="Arabinanase/levansucrase/invertase"/>
    <property type="match status" value="1"/>
</dbReference>
<dbReference type="AlphaFoldDB" id="A0A318LHX3"/>
<accession>A0A318LHX3</accession>
<dbReference type="Gene3D" id="2.115.10.20">
    <property type="entry name" value="Glycosyl hydrolase domain, family 43"/>
    <property type="match status" value="2"/>
</dbReference>
<dbReference type="OrthoDB" id="3657989at2"/>
<protein>
    <submittedName>
        <fullName evidence="3">Beta-xylosidase</fullName>
    </submittedName>
</protein>